<evidence type="ECO:0000256" key="1">
    <source>
        <dbReference type="ARBA" id="ARBA00023015"/>
    </source>
</evidence>
<sequence>MTQPKYQVIEQTLRARITDGTYPEGSIIPKEVDLAAEFAVSRPTIRQAIRILVNQGLLERKQHRGTLVRQSKIAQQFTHVIQSYNQEIAANGRCSRTDVLGLYTQLATPEVQQALHLPDDAQVYRLVRLRFADDEPVVLVTSYLPVTPLPGLDQVDFARQSLYTELEHRHLGITSVNRKLEVVAADPDTAASLQVAPGSPTFYFHTLGQVSDGRVLEYSIAQYRGDNNYFTFNIART</sequence>
<dbReference type="SMART" id="SM00866">
    <property type="entry name" value="UTRA"/>
    <property type="match status" value="1"/>
</dbReference>
<comment type="caution">
    <text evidence="5">The sequence shown here is derived from an EMBL/GenBank/DDBJ whole genome shotgun (WGS) entry which is preliminary data.</text>
</comment>
<organism evidence="5 6">
    <name type="scientific">Lacticaseibacillus pantheris DSM 15945 = JCM 12539 = NBRC 106106</name>
    <dbReference type="NCBI Taxonomy" id="1423783"/>
    <lineage>
        <taxon>Bacteria</taxon>
        <taxon>Bacillati</taxon>
        <taxon>Bacillota</taxon>
        <taxon>Bacilli</taxon>
        <taxon>Lactobacillales</taxon>
        <taxon>Lactobacillaceae</taxon>
        <taxon>Lacticaseibacillus</taxon>
    </lineage>
</organism>
<dbReference type="Pfam" id="PF00392">
    <property type="entry name" value="GntR"/>
    <property type="match status" value="1"/>
</dbReference>
<dbReference type="Gene3D" id="3.40.1410.10">
    <property type="entry name" value="Chorismate lyase-like"/>
    <property type="match status" value="1"/>
</dbReference>
<dbReference type="GO" id="GO:0003677">
    <property type="term" value="F:DNA binding"/>
    <property type="evidence" value="ECO:0007669"/>
    <property type="project" value="UniProtKB-KW"/>
</dbReference>
<proteinExistence type="predicted"/>
<dbReference type="GO" id="GO:0045892">
    <property type="term" value="P:negative regulation of DNA-templated transcription"/>
    <property type="evidence" value="ECO:0007669"/>
    <property type="project" value="TreeGrafter"/>
</dbReference>
<feature type="domain" description="HTH gntR-type" evidence="4">
    <location>
        <begin position="3"/>
        <end position="71"/>
    </location>
</feature>
<dbReference type="PRINTS" id="PR00035">
    <property type="entry name" value="HTHGNTR"/>
</dbReference>
<dbReference type="OrthoDB" id="9815017at2"/>
<keyword evidence="2" id="KW-0238">DNA-binding</keyword>
<keyword evidence="6" id="KW-1185">Reference proteome</keyword>
<dbReference type="Proteomes" id="UP000051922">
    <property type="component" value="Unassembled WGS sequence"/>
</dbReference>
<dbReference type="PANTHER" id="PTHR44846:SF1">
    <property type="entry name" value="MANNOSYL-D-GLYCERATE TRANSPORT_METABOLISM SYSTEM REPRESSOR MNGR-RELATED"/>
    <property type="match status" value="1"/>
</dbReference>
<dbReference type="InterPro" id="IPR028978">
    <property type="entry name" value="Chorismate_lyase_/UTRA_dom_sf"/>
</dbReference>
<accession>A0A0R1TUZ2</accession>
<evidence type="ECO:0000256" key="2">
    <source>
        <dbReference type="ARBA" id="ARBA00023125"/>
    </source>
</evidence>
<dbReference type="STRING" id="1423783.FC50_GL001845"/>
<dbReference type="InterPro" id="IPR011663">
    <property type="entry name" value="UTRA"/>
</dbReference>
<keyword evidence="1" id="KW-0805">Transcription regulation</keyword>
<evidence type="ECO:0000259" key="4">
    <source>
        <dbReference type="PROSITE" id="PS50949"/>
    </source>
</evidence>
<name>A0A0R1TUZ2_9LACO</name>
<dbReference type="Gene3D" id="1.10.10.10">
    <property type="entry name" value="Winged helix-like DNA-binding domain superfamily/Winged helix DNA-binding domain"/>
    <property type="match status" value="1"/>
</dbReference>
<keyword evidence="3" id="KW-0804">Transcription</keyword>
<dbReference type="CDD" id="cd07377">
    <property type="entry name" value="WHTH_GntR"/>
    <property type="match status" value="1"/>
</dbReference>
<gene>
    <name evidence="5" type="ORF">FC50_GL001845</name>
</gene>
<dbReference type="InterPro" id="IPR050679">
    <property type="entry name" value="Bact_HTH_transcr_reg"/>
</dbReference>
<dbReference type="SUPFAM" id="SSF64288">
    <property type="entry name" value="Chorismate lyase-like"/>
    <property type="match status" value="1"/>
</dbReference>
<dbReference type="InterPro" id="IPR000524">
    <property type="entry name" value="Tscrpt_reg_HTH_GntR"/>
</dbReference>
<dbReference type="RefSeq" id="WP_056957030.1">
    <property type="nucleotide sequence ID" value="NZ_AZFJ01000054.1"/>
</dbReference>
<evidence type="ECO:0000313" key="5">
    <source>
        <dbReference type="EMBL" id="KRL85052.1"/>
    </source>
</evidence>
<dbReference type="SMART" id="SM00345">
    <property type="entry name" value="HTH_GNTR"/>
    <property type="match status" value="1"/>
</dbReference>
<dbReference type="InterPro" id="IPR036390">
    <property type="entry name" value="WH_DNA-bd_sf"/>
</dbReference>
<evidence type="ECO:0000256" key="3">
    <source>
        <dbReference type="ARBA" id="ARBA00023163"/>
    </source>
</evidence>
<reference evidence="5 6" key="1">
    <citation type="journal article" date="2015" name="Genome Announc.">
        <title>Expanding the biotechnology potential of lactobacilli through comparative genomics of 213 strains and associated genera.</title>
        <authorList>
            <person name="Sun Z."/>
            <person name="Harris H.M."/>
            <person name="McCann A."/>
            <person name="Guo C."/>
            <person name="Argimon S."/>
            <person name="Zhang W."/>
            <person name="Yang X."/>
            <person name="Jeffery I.B."/>
            <person name="Cooney J.C."/>
            <person name="Kagawa T.F."/>
            <person name="Liu W."/>
            <person name="Song Y."/>
            <person name="Salvetti E."/>
            <person name="Wrobel A."/>
            <person name="Rasinkangas P."/>
            <person name="Parkhill J."/>
            <person name="Rea M.C."/>
            <person name="O'Sullivan O."/>
            <person name="Ritari J."/>
            <person name="Douillard F.P."/>
            <person name="Paul Ross R."/>
            <person name="Yang R."/>
            <person name="Briner A.E."/>
            <person name="Felis G.E."/>
            <person name="de Vos W.M."/>
            <person name="Barrangou R."/>
            <person name="Klaenhammer T.R."/>
            <person name="Caufield P.W."/>
            <person name="Cui Y."/>
            <person name="Zhang H."/>
            <person name="O'Toole P.W."/>
        </authorList>
    </citation>
    <scope>NUCLEOTIDE SEQUENCE [LARGE SCALE GENOMIC DNA]</scope>
    <source>
        <strain evidence="5 6">DSM 15945</strain>
    </source>
</reference>
<dbReference type="PATRIC" id="fig|1423783.4.peg.1890"/>
<protein>
    <submittedName>
        <fullName evidence="5">Transcriptional regulator</fullName>
    </submittedName>
</protein>
<dbReference type="SUPFAM" id="SSF46785">
    <property type="entry name" value="Winged helix' DNA-binding domain"/>
    <property type="match status" value="1"/>
</dbReference>
<evidence type="ECO:0000313" key="6">
    <source>
        <dbReference type="Proteomes" id="UP000051922"/>
    </source>
</evidence>
<dbReference type="Pfam" id="PF07702">
    <property type="entry name" value="UTRA"/>
    <property type="match status" value="1"/>
</dbReference>
<dbReference type="EMBL" id="AZFJ01000054">
    <property type="protein sequence ID" value="KRL85052.1"/>
    <property type="molecule type" value="Genomic_DNA"/>
</dbReference>
<dbReference type="PROSITE" id="PS50949">
    <property type="entry name" value="HTH_GNTR"/>
    <property type="match status" value="1"/>
</dbReference>
<dbReference type="AlphaFoldDB" id="A0A0R1TUZ2"/>
<dbReference type="PANTHER" id="PTHR44846">
    <property type="entry name" value="MANNOSYL-D-GLYCERATE TRANSPORT/METABOLISM SYSTEM REPRESSOR MNGR-RELATED"/>
    <property type="match status" value="1"/>
</dbReference>
<dbReference type="GO" id="GO:0003700">
    <property type="term" value="F:DNA-binding transcription factor activity"/>
    <property type="evidence" value="ECO:0007669"/>
    <property type="project" value="InterPro"/>
</dbReference>
<dbReference type="InterPro" id="IPR036388">
    <property type="entry name" value="WH-like_DNA-bd_sf"/>
</dbReference>